<feature type="compositionally biased region" description="Basic and acidic residues" evidence="4">
    <location>
        <begin position="235"/>
        <end position="254"/>
    </location>
</feature>
<comment type="similarity">
    <text evidence="2">Belongs to the SEC2 family.</text>
</comment>
<reference evidence="6 7" key="1">
    <citation type="submission" date="2023-09" db="EMBL/GenBank/DDBJ databases">
        <title>Genomes of two closely related lineages of the louse Polyplax serrata with different host specificities.</title>
        <authorList>
            <person name="Martinu J."/>
            <person name="Tarabai H."/>
            <person name="Stefka J."/>
            <person name="Hypsa V."/>
        </authorList>
    </citation>
    <scope>NUCLEOTIDE SEQUENCE [LARGE SCALE GENOMIC DNA]</scope>
    <source>
        <strain evidence="6">98ZLc_SE</strain>
    </source>
</reference>
<dbReference type="Pfam" id="PF06428">
    <property type="entry name" value="Sec2p"/>
    <property type="match status" value="1"/>
</dbReference>
<dbReference type="PANTHER" id="PTHR14430:SF0">
    <property type="entry name" value="SEC2P DOMAIN-CONTAINING PROTEIN"/>
    <property type="match status" value="1"/>
</dbReference>
<organism evidence="6 7">
    <name type="scientific">Polyplax serrata</name>
    <name type="common">Common mouse louse</name>
    <dbReference type="NCBI Taxonomy" id="468196"/>
    <lineage>
        <taxon>Eukaryota</taxon>
        <taxon>Metazoa</taxon>
        <taxon>Ecdysozoa</taxon>
        <taxon>Arthropoda</taxon>
        <taxon>Hexapoda</taxon>
        <taxon>Insecta</taxon>
        <taxon>Pterygota</taxon>
        <taxon>Neoptera</taxon>
        <taxon>Paraneoptera</taxon>
        <taxon>Psocodea</taxon>
        <taxon>Troctomorpha</taxon>
        <taxon>Phthiraptera</taxon>
        <taxon>Anoplura</taxon>
        <taxon>Polyplacidae</taxon>
        <taxon>Polyplax</taxon>
    </lineage>
</organism>
<dbReference type="InterPro" id="IPR009449">
    <property type="entry name" value="Sec2_N"/>
</dbReference>
<evidence type="ECO:0000256" key="1">
    <source>
        <dbReference type="ARBA" id="ARBA00023054"/>
    </source>
</evidence>
<keyword evidence="7" id="KW-1185">Reference proteome</keyword>
<keyword evidence="1 3" id="KW-0175">Coiled coil</keyword>
<name>A0ABR1BBB5_POLSC</name>
<evidence type="ECO:0000256" key="4">
    <source>
        <dbReference type="SAM" id="MobiDB-lite"/>
    </source>
</evidence>
<dbReference type="Pfam" id="PF25555">
    <property type="entry name" value="RAB3A-like_C"/>
    <property type="match status" value="1"/>
</dbReference>
<dbReference type="Gene3D" id="1.20.5.4880">
    <property type="match status" value="1"/>
</dbReference>
<sequence>MKARFESAPDPSYGNGSFEKVTPSSSLPRSIANKGRDNKKPTESDNVGKQTVNGYRRNVRSGHTSGSHGHPDEEEETRRQQPLHFDTRQVLEETPAIFKSLTAGSRGPDTFVYLSSSSSSCKPVPLSQNEEDPCKTFVISSEATAFVNRKNSLNQSSTVNGFGSKINSNNRTDNNEYLSYVIDKGPDEVESRTMSEQNGGQGDDPARDDGGVAESRPKDSDVTPPYSENVDGELDERNGRRSKTEESDTCDRMEANGSDDSGVLSFDKTITGKKEQAFAKLQDELERAHQELRLKDEEVARLTRIREDVERELEELTASLFQEAHRMVSKAKEKQAAAEKSLAESQMKMDVLSAEVVALKTLVLTSTPSRPNPHLHPQIGKEENAGGVNLFNRKHRRSPSHFNLKYGRENSPPDSPVKETSVVTPAETNSVENRDSSEVDPTIHKEFLHWSLNCSLDKTDPFIDRIYREDINLCLDFSNRELAEEVQTAIETRNIFIEAVTDKSKSMFPRKCALLEVTRQCHYRMKLGDQDTWYNISQMCRNRIIAVCDFINYLRYIELGLVKSSAHDMYWEIMRLRKEMVLARLGLSSPSC</sequence>
<dbReference type="PANTHER" id="PTHR14430">
    <property type="entry name" value="RABIN3-RELATED"/>
    <property type="match status" value="1"/>
</dbReference>
<accession>A0ABR1BBB5</accession>
<protein>
    <recommendedName>
        <fullName evidence="5">GDP/GTP exchange factor Sec2 N-terminal domain-containing protein</fullName>
    </recommendedName>
</protein>
<gene>
    <name evidence="6" type="ORF">RUM44_008094</name>
</gene>
<evidence type="ECO:0000313" key="6">
    <source>
        <dbReference type="EMBL" id="KAK6637672.1"/>
    </source>
</evidence>
<evidence type="ECO:0000259" key="5">
    <source>
        <dbReference type="Pfam" id="PF06428"/>
    </source>
</evidence>
<feature type="compositionally biased region" description="Basic and acidic residues" evidence="4">
    <location>
        <begin position="34"/>
        <end position="43"/>
    </location>
</feature>
<evidence type="ECO:0000256" key="2">
    <source>
        <dbReference type="ARBA" id="ARBA00025794"/>
    </source>
</evidence>
<feature type="coiled-coil region" evidence="3">
    <location>
        <begin position="271"/>
        <end position="348"/>
    </location>
</feature>
<dbReference type="SUPFAM" id="SSF144284">
    <property type="entry name" value="Sec2 N-terminal region"/>
    <property type="match status" value="1"/>
</dbReference>
<feature type="compositionally biased region" description="Basic and acidic residues" evidence="4">
    <location>
        <begin position="204"/>
        <end position="221"/>
    </location>
</feature>
<proteinExistence type="inferred from homology"/>
<feature type="region of interest" description="Disordered" evidence="4">
    <location>
        <begin position="1"/>
        <end position="88"/>
    </location>
</feature>
<feature type="domain" description="GDP/GTP exchange factor Sec2 N-terminal" evidence="5">
    <location>
        <begin position="272"/>
        <end position="350"/>
    </location>
</feature>
<evidence type="ECO:0000256" key="3">
    <source>
        <dbReference type="SAM" id="Coils"/>
    </source>
</evidence>
<feature type="region of interest" description="Disordered" evidence="4">
    <location>
        <begin position="399"/>
        <end position="438"/>
    </location>
</feature>
<feature type="region of interest" description="Disordered" evidence="4">
    <location>
        <begin position="189"/>
        <end position="261"/>
    </location>
</feature>
<feature type="compositionally biased region" description="Polar residues" evidence="4">
    <location>
        <begin position="421"/>
        <end position="431"/>
    </location>
</feature>
<dbReference type="EMBL" id="JAWJWF010000002">
    <property type="protein sequence ID" value="KAK6637672.1"/>
    <property type="molecule type" value="Genomic_DNA"/>
</dbReference>
<feature type="compositionally biased region" description="Polar residues" evidence="4">
    <location>
        <begin position="44"/>
        <end position="53"/>
    </location>
</feature>
<dbReference type="Proteomes" id="UP001359485">
    <property type="component" value="Unassembled WGS sequence"/>
</dbReference>
<dbReference type="InterPro" id="IPR040351">
    <property type="entry name" value="RAB3IL/RAB3IP/Sec2"/>
</dbReference>
<comment type="caution">
    <text evidence="6">The sequence shown here is derived from an EMBL/GenBank/DDBJ whole genome shotgun (WGS) entry which is preliminary data.</text>
</comment>
<evidence type="ECO:0000313" key="7">
    <source>
        <dbReference type="Proteomes" id="UP001359485"/>
    </source>
</evidence>